<protein>
    <submittedName>
        <fullName evidence="9">ABC transporter permease subunit</fullName>
    </submittedName>
</protein>
<feature type="transmembrane region" description="Helical" evidence="7">
    <location>
        <begin position="81"/>
        <end position="101"/>
    </location>
</feature>
<keyword evidence="4 7" id="KW-0812">Transmembrane</keyword>
<evidence type="ECO:0000256" key="3">
    <source>
        <dbReference type="ARBA" id="ARBA00022475"/>
    </source>
</evidence>
<feature type="transmembrane region" description="Helical" evidence="7">
    <location>
        <begin position="20"/>
        <end position="44"/>
    </location>
</feature>
<accession>A0ABX1XMM4</accession>
<proteinExistence type="inferred from homology"/>
<comment type="subcellular location">
    <subcellularLocation>
        <location evidence="1 7">Cell membrane</location>
        <topology evidence="1 7">Multi-pass membrane protein</topology>
    </subcellularLocation>
</comment>
<name>A0ABX1XMM4_9BACL</name>
<keyword evidence="5 7" id="KW-1133">Transmembrane helix</keyword>
<dbReference type="Proteomes" id="UP000653578">
    <property type="component" value="Unassembled WGS sequence"/>
</dbReference>
<dbReference type="PROSITE" id="PS50928">
    <property type="entry name" value="ABC_TM1"/>
    <property type="match status" value="1"/>
</dbReference>
<feature type="transmembrane region" description="Helical" evidence="7">
    <location>
        <begin position="271"/>
        <end position="292"/>
    </location>
</feature>
<dbReference type="InterPro" id="IPR000515">
    <property type="entry name" value="MetI-like"/>
</dbReference>
<dbReference type="RefSeq" id="WP_171638288.1">
    <property type="nucleotide sequence ID" value="NZ_WHNY01000093.1"/>
</dbReference>
<evidence type="ECO:0000313" key="10">
    <source>
        <dbReference type="Proteomes" id="UP000653578"/>
    </source>
</evidence>
<keyword evidence="10" id="KW-1185">Reference proteome</keyword>
<evidence type="ECO:0000256" key="4">
    <source>
        <dbReference type="ARBA" id="ARBA00022692"/>
    </source>
</evidence>
<evidence type="ECO:0000313" key="9">
    <source>
        <dbReference type="EMBL" id="NOU69677.1"/>
    </source>
</evidence>
<evidence type="ECO:0000256" key="6">
    <source>
        <dbReference type="ARBA" id="ARBA00023136"/>
    </source>
</evidence>
<dbReference type="InterPro" id="IPR051393">
    <property type="entry name" value="ABC_transporter_permease"/>
</dbReference>
<keyword evidence="6 7" id="KW-0472">Membrane</keyword>
<keyword evidence="2 7" id="KW-0813">Transport</keyword>
<evidence type="ECO:0000256" key="5">
    <source>
        <dbReference type="ARBA" id="ARBA00022989"/>
    </source>
</evidence>
<evidence type="ECO:0000256" key="2">
    <source>
        <dbReference type="ARBA" id="ARBA00022448"/>
    </source>
</evidence>
<feature type="domain" description="ABC transmembrane type-1" evidence="8">
    <location>
        <begin position="76"/>
        <end position="289"/>
    </location>
</feature>
<sequence>MTEYKPGKAARRETIASYIFLAPMLIGVTILLFIPVLMTIIMGFTDWNFVAGFDQLHFIGLDNFKALLEDDIFIKSMKNNLFLLLVVPVGMAVSLCLSIIINNHVYLKDTMKVIYFMPYISSVVAVAVVFQVLFHPTFGPVNQFLMSIGIDNPPKWLSDIHFALPSVMLIMIWTQIGFQLIIYLAGLQNIPRDLYEAADIDGAGGWAKFKKITFPMLSSTNFFLLIIGVIGTFKVFDLIAVLTAGGPSNSTSVTVYYLYETAFINLKSGYASAIALVLLLFVFVITLIQWYGQKKWVNE</sequence>
<dbReference type="CDD" id="cd06261">
    <property type="entry name" value="TM_PBP2"/>
    <property type="match status" value="1"/>
</dbReference>
<dbReference type="EMBL" id="WHNY01000093">
    <property type="protein sequence ID" value="NOU69677.1"/>
    <property type="molecule type" value="Genomic_DNA"/>
</dbReference>
<organism evidence="9 10">
    <name type="scientific">Paenibacillus plantarum</name>
    <dbReference type="NCBI Taxonomy" id="2654975"/>
    <lineage>
        <taxon>Bacteria</taxon>
        <taxon>Bacillati</taxon>
        <taxon>Bacillota</taxon>
        <taxon>Bacilli</taxon>
        <taxon>Bacillales</taxon>
        <taxon>Paenibacillaceae</taxon>
        <taxon>Paenibacillus</taxon>
    </lineage>
</organism>
<dbReference type="PANTHER" id="PTHR30193:SF37">
    <property type="entry name" value="INNER MEMBRANE ABC TRANSPORTER PERMEASE PROTEIN YCJO"/>
    <property type="match status" value="1"/>
</dbReference>
<dbReference type="Gene3D" id="1.10.3720.10">
    <property type="entry name" value="MetI-like"/>
    <property type="match status" value="1"/>
</dbReference>
<feature type="transmembrane region" description="Helical" evidence="7">
    <location>
        <begin position="162"/>
        <end position="185"/>
    </location>
</feature>
<dbReference type="InterPro" id="IPR035906">
    <property type="entry name" value="MetI-like_sf"/>
</dbReference>
<dbReference type="PANTHER" id="PTHR30193">
    <property type="entry name" value="ABC TRANSPORTER PERMEASE PROTEIN"/>
    <property type="match status" value="1"/>
</dbReference>
<reference evidence="9 10" key="1">
    <citation type="submission" date="2019-10" db="EMBL/GenBank/DDBJ databases">
        <title>Description of Paenibacillus humi sp. nov.</title>
        <authorList>
            <person name="Carlier A."/>
            <person name="Qi S."/>
        </authorList>
    </citation>
    <scope>NUCLEOTIDE SEQUENCE [LARGE SCALE GENOMIC DNA]</scope>
    <source>
        <strain evidence="9 10">LMG 31461</strain>
    </source>
</reference>
<comment type="caution">
    <text evidence="9">The sequence shown here is derived from an EMBL/GenBank/DDBJ whole genome shotgun (WGS) entry which is preliminary data.</text>
</comment>
<comment type="similarity">
    <text evidence="7">Belongs to the binding-protein-dependent transport system permease family.</text>
</comment>
<keyword evidence="3" id="KW-1003">Cell membrane</keyword>
<feature type="transmembrane region" description="Helical" evidence="7">
    <location>
        <begin position="113"/>
        <end position="134"/>
    </location>
</feature>
<evidence type="ECO:0000256" key="1">
    <source>
        <dbReference type="ARBA" id="ARBA00004651"/>
    </source>
</evidence>
<dbReference type="Pfam" id="PF00528">
    <property type="entry name" value="BPD_transp_1"/>
    <property type="match status" value="1"/>
</dbReference>
<evidence type="ECO:0000256" key="7">
    <source>
        <dbReference type="RuleBase" id="RU363032"/>
    </source>
</evidence>
<dbReference type="SUPFAM" id="SSF161098">
    <property type="entry name" value="MetI-like"/>
    <property type="match status" value="1"/>
</dbReference>
<gene>
    <name evidence="9" type="ORF">GC096_37280</name>
</gene>
<feature type="transmembrane region" description="Helical" evidence="7">
    <location>
        <begin position="214"/>
        <end position="233"/>
    </location>
</feature>
<evidence type="ECO:0000259" key="8">
    <source>
        <dbReference type="PROSITE" id="PS50928"/>
    </source>
</evidence>